<reference evidence="3" key="1">
    <citation type="journal article" date="2019" name="Gigascience">
        <title>De novo genome assembly of the endangered Acer yangbiense, a plant species with extremely small populations endemic to Yunnan Province, China.</title>
        <authorList>
            <person name="Yang J."/>
            <person name="Wariss H.M."/>
            <person name="Tao L."/>
            <person name="Zhang R."/>
            <person name="Yun Q."/>
            <person name="Hollingsworth P."/>
            <person name="Dao Z."/>
            <person name="Luo G."/>
            <person name="Guo H."/>
            <person name="Ma Y."/>
            <person name="Sun W."/>
        </authorList>
    </citation>
    <scope>NUCLEOTIDE SEQUENCE [LARGE SCALE GENOMIC DNA]</scope>
    <source>
        <strain evidence="3">cv. Malutang</strain>
    </source>
</reference>
<dbReference type="PANTHER" id="PTHR37610">
    <property type="entry name" value="CCHC-TYPE DOMAIN-CONTAINING PROTEIN"/>
    <property type="match status" value="1"/>
</dbReference>
<evidence type="ECO:0000313" key="3">
    <source>
        <dbReference type="Proteomes" id="UP000323000"/>
    </source>
</evidence>
<comment type="caution">
    <text evidence="2">The sequence shown here is derived from an EMBL/GenBank/DDBJ whole genome shotgun (WGS) entry which is preliminary data.</text>
</comment>
<evidence type="ECO:0000313" key="2">
    <source>
        <dbReference type="EMBL" id="TXG65322.1"/>
    </source>
</evidence>
<gene>
    <name evidence="2" type="ORF">EZV62_006597</name>
</gene>
<feature type="compositionally biased region" description="Polar residues" evidence="1">
    <location>
        <begin position="373"/>
        <end position="400"/>
    </location>
</feature>
<sequence>MGSNDDTTMVSSNSNPNPHIVHNHIDAPFPTGNTLNENNYTLWSKVMKMRINGRKMWGYISGTKTKPAEGSEEYENWCSENDKVKGWLCDSMSTTLMNRYVCLETAKEVWDSLEAMYTDTSDETQIFELHRKCFSTKQFGRSLATYYDELAAIFQEIDQRNTVKGESVASIALLQKYVGRLRVHMFLSGLDSMYDQVRGEILRKDPPLTLEQSYQTVRRVSVHKQVMGTQAPLTESSVMALNYKKGQPQGSWNSHRETRPLRLDLECTHCREKGHTKQKCYKVIGYPEWWDFTKRPKKNIAAKKDAAKSPPSELKDLTSNLNRRSNITDDKKESEAEQMTGGDQGIEDELHMNGEDQTTRGDQAEVVEIARDSNTLTPSTETLQQNVEPQVLPNPNTVNDIQPRRSERPTKVAKSLVQLTEMGISSCEKITNSAKDNGASSSHHFEIDQESIQQSDEEAIQQSHEEANEDI</sequence>
<feature type="compositionally biased region" description="Polar residues" evidence="1">
    <location>
        <begin position="430"/>
        <end position="442"/>
    </location>
</feature>
<dbReference type="OrthoDB" id="1909691at2759"/>
<proteinExistence type="predicted"/>
<name>A0A5C7I9H4_9ROSI</name>
<feature type="region of interest" description="Disordered" evidence="1">
    <location>
        <begin position="430"/>
        <end position="471"/>
    </location>
</feature>
<accession>A0A5C7I9H4</accession>
<protein>
    <submittedName>
        <fullName evidence="2">Uncharacterized protein</fullName>
    </submittedName>
</protein>
<feature type="region of interest" description="Disordered" evidence="1">
    <location>
        <begin position="301"/>
        <end position="349"/>
    </location>
</feature>
<dbReference type="Proteomes" id="UP000323000">
    <property type="component" value="Chromosome 3"/>
</dbReference>
<organism evidence="2 3">
    <name type="scientific">Acer yangbiense</name>
    <dbReference type="NCBI Taxonomy" id="1000413"/>
    <lineage>
        <taxon>Eukaryota</taxon>
        <taxon>Viridiplantae</taxon>
        <taxon>Streptophyta</taxon>
        <taxon>Embryophyta</taxon>
        <taxon>Tracheophyta</taxon>
        <taxon>Spermatophyta</taxon>
        <taxon>Magnoliopsida</taxon>
        <taxon>eudicotyledons</taxon>
        <taxon>Gunneridae</taxon>
        <taxon>Pentapetalae</taxon>
        <taxon>rosids</taxon>
        <taxon>malvids</taxon>
        <taxon>Sapindales</taxon>
        <taxon>Sapindaceae</taxon>
        <taxon>Hippocastanoideae</taxon>
        <taxon>Acereae</taxon>
        <taxon>Acer</taxon>
    </lineage>
</organism>
<feature type="region of interest" description="Disordered" evidence="1">
    <location>
        <begin position="373"/>
        <end position="412"/>
    </location>
</feature>
<dbReference type="EMBL" id="VAHF01000003">
    <property type="protein sequence ID" value="TXG65322.1"/>
    <property type="molecule type" value="Genomic_DNA"/>
</dbReference>
<dbReference type="AlphaFoldDB" id="A0A5C7I9H4"/>
<dbReference type="PANTHER" id="PTHR37610:SF45">
    <property type="entry name" value="RETROTRANSPOSON GAG DOMAIN-CONTAINING PROTEIN"/>
    <property type="match status" value="1"/>
</dbReference>
<keyword evidence="3" id="KW-1185">Reference proteome</keyword>
<evidence type="ECO:0000256" key="1">
    <source>
        <dbReference type="SAM" id="MobiDB-lite"/>
    </source>
</evidence>
<dbReference type="Pfam" id="PF14223">
    <property type="entry name" value="Retrotran_gag_2"/>
    <property type="match status" value="1"/>
</dbReference>
<feature type="compositionally biased region" description="Basic and acidic residues" evidence="1">
    <location>
        <begin position="326"/>
        <end position="335"/>
    </location>
</feature>